<dbReference type="SMART" id="SM00354">
    <property type="entry name" value="HTH_LACI"/>
    <property type="match status" value="1"/>
</dbReference>
<keyword evidence="3" id="KW-0804">Transcription</keyword>
<accession>A0ABY8SH59</accession>
<dbReference type="PROSITE" id="PS00356">
    <property type="entry name" value="HTH_LACI_1"/>
    <property type="match status" value="1"/>
</dbReference>
<sequence>MRYKVRNIRLQDVADKAGVSLMTASRVISNPNLVAEKTRKHVEVIIAELGYIKNDMASYLASSKNIFCFIIVESRLKRTDFSIYIERVLDCGMIPCVFFFESVAELSANVLRAKAISSPEMFVLFSTSCIDANDILTQLKIINLVDEG</sequence>
<evidence type="ECO:0000256" key="1">
    <source>
        <dbReference type="ARBA" id="ARBA00023015"/>
    </source>
</evidence>
<evidence type="ECO:0000256" key="3">
    <source>
        <dbReference type="ARBA" id="ARBA00023163"/>
    </source>
</evidence>
<feature type="domain" description="HTH lacI-type" evidence="4">
    <location>
        <begin position="8"/>
        <end position="62"/>
    </location>
</feature>
<name>A0ABY8SH59_9GAMM</name>
<dbReference type="PANTHER" id="PTHR30146:SF33">
    <property type="entry name" value="TRANSCRIPTIONAL REGULATOR"/>
    <property type="match status" value="1"/>
</dbReference>
<gene>
    <name evidence="5" type="ORF">MQ095_06150</name>
</gene>
<dbReference type="GeneID" id="33940589"/>
<keyword evidence="1" id="KW-0805">Transcription regulation</keyword>
<evidence type="ECO:0000313" key="6">
    <source>
        <dbReference type="Proteomes" id="UP001238370"/>
    </source>
</evidence>
<dbReference type="PANTHER" id="PTHR30146">
    <property type="entry name" value="LACI-RELATED TRANSCRIPTIONAL REPRESSOR"/>
    <property type="match status" value="1"/>
</dbReference>
<dbReference type="InterPro" id="IPR000843">
    <property type="entry name" value="HTH_LacI"/>
</dbReference>
<proteinExistence type="predicted"/>
<reference evidence="5 6" key="1">
    <citation type="submission" date="2022-03" db="EMBL/GenBank/DDBJ databases">
        <title>Survey of Intraspecific Variation of Edwardsiella anguillarum Isolates from Non-Anguillid Fish Host Originating from Varied Geographic Locations.</title>
        <authorList>
            <person name="Armwood A.R."/>
            <person name="Woodyard E."/>
            <person name="Waldbieser G.C."/>
            <person name="Camus A.C."/>
            <person name="Divya D."/>
            <person name="Tekedar H."/>
            <person name="Soto E."/>
            <person name="Stein C."/>
            <person name="Ucko M."/>
            <person name="Ware C."/>
            <person name="Griffin M.J."/>
        </authorList>
    </citation>
    <scope>NUCLEOTIDE SEQUENCE [LARGE SCALE GENOMIC DNA]</scope>
    <source>
        <strain evidence="5 6">R18-35-2</strain>
    </source>
</reference>
<dbReference type="PROSITE" id="PS50932">
    <property type="entry name" value="HTH_LACI_2"/>
    <property type="match status" value="1"/>
</dbReference>
<evidence type="ECO:0000313" key="5">
    <source>
        <dbReference type="EMBL" id="WHP85014.1"/>
    </source>
</evidence>
<keyword evidence="2 5" id="KW-0238">DNA-binding</keyword>
<evidence type="ECO:0000259" key="4">
    <source>
        <dbReference type="PROSITE" id="PS50932"/>
    </source>
</evidence>
<dbReference type="CDD" id="cd01392">
    <property type="entry name" value="HTH_LacI"/>
    <property type="match status" value="1"/>
</dbReference>
<dbReference type="GO" id="GO:0003677">
    <property type="term" value="F:DNA binding"/>
    <property type="evidence" value="ECO:0007669"/>
    <property type="project" value="UniProtKB-KW"/>
</dbReference>
<dbReference type="Pfam" id="PF00356">
    <property type="entry name" value="LacI"/>
    <property type="match status" value="1"/>
</dbReference>
<keyword evidence="6" id="KW-1185">Reference proteome</keyword>
<dbReference type="EMBL" id="CP094302">
    <property type="protein sequence ID" value="WHP85014.1"/>
    <property type="molecule type" value="Genomic_DNA"/>
</dbReference>
<dbReference type="RefSeq" id="WP_034164992.1">
    <property type="nucleotide sequence ID" value="NZ_CP094301.1"/>
</dbReference>
<dbReference type="Gene3D" id="1.10.260.40">
    <property type="entry name" value="lambda repressor-like DNA-binding domains"/>
    <property type="match status" value="1"/>
</dbReference>
<dbReference type="InterPro" id="IPR010982">
    <property type="entry name" value="Lambda_DNA-bd_dom_sf"/>
</dbReference>
<evidence type="ECO:0000256" key="2">
    <source>
        <dbReference type="ARBA" id="ARBA00023125"/>
    </source>
</evidence>
<protein>
    <submittedName>
        <fullName evidence="5">LacI family DNA-binding transcriptional regulator</fullName>
    </submittedName>
</protein>
<dbReference type="SUPFAM" id="SSF47413">
    <property type="entry name" value="lambda repressor-like DNA-binding domains"/>
    <property type="match status" value="1"/>
</dbReference>
<dbReference type="Proteomes" id="UP001238370">
    <property type="component" value="Chromosome"/>
</dbReference>
<organism evidence="5 6">
    <name type="scientific">Edwardsiella anguillarum</name>
    <dbReference type="NCBI Taxonomy" id="1821960"/>
    <lineage>
        <taxon>Bacteria</taxon>
        <taxon>Pseudomonadati</taxon>
        <taxon>Pseudomonadota</taxon>
        <taxon>Gammaproteobacteria</taxon>
        <taxon>Enterobacterales</taxon>
        <taxon>Hafniaceae</taxon>
        <taxon>Edwardsiella</taxon>
    </lineage>
</organism>